<dbReference type="AlphaFoldDB" id="X6MGR4"/>
<gene>
    <name evidence="2" type="ORF">RFI_25136</name>
</gene>
<dbReference type="OrthoDB" id="10022108at2759"/>
<protein>
    <submittedName>
        <fullName evidence="2">Uncharacterized protein</fullName>
    </submittedName>
</protein>
<evidence type="ECO:0000313" key="2">
    <source>
        <dbReference type="EMBL" id="ETO12240.1"/>
    </source>
</evidence>
<name>X6MGR4_RETFI</name>
<evidence type="ECO:0000313" key="3">
    <source>
        <dbReference type="Proteomes" id="UP000023152"/>
    </source>
</evidence>
<accession>X6MGR4</accession>
<evidence type="ECO:0000256" key="1">
    <source>
        <dbReference type="SAM" id="Phobius"/>
    </source>
</evidence>
<comment type="caution">
    <text evidence="2">The sequence shown here is derived from an EMBL/GenBank/DDBJ whole genome shotgun (WGS) entry which is preliminary data.</text>
</comment>
<keyword evidence="1" id="KW-1133">Transmembrane helix</keyword>
<keyword evidence="1" id="KW-0472">Membrane</keyword>
<dbReference type="Proteomes" id="UP000023152">
    <property type="component" value="Unassembled WGS sequence"/>
</dbReference>
<feature type="transmembrane region" description="Helical" evidence="1">
    <location>
        <begin position="47"/>
        <end position="66"/>
    </location>
</feature>
<sequence>MQVRRQFLCTNKPTILLTPIKSKELKSATSVTKFLGLRNKNALSRKVLAHTFSGHYLFILQLMLMYQIQEVKRLHKMTIVKVLLSKTEDVVKILKDNDVQIVYSMAKVEPFDKGKSRLKSHFKQCRKFYILNHIVRECTKKRKVSNTSVYYVESRKAWYKLTINEMRQPTNYSYTDAAKDSKYQMEMKARMDLRN</sequence>
<reference evidence="2 3" key="1">
    <citation type="journal article" date="2013" name="Curr. Biol.">
        <title>The Genome of the Foraminiferan Reticulomyxa filosa.</title>
        <authorList>
            <person name="Glockner G."/>
            <person name="Hulsmann N."/>
            <person name="Schleicher M."/>
            <person name="Noegel A.A."/>
            <person name="Eichinger L."/>
            <person name="Gallinger C."/>
            <person name="Pawlowski J."/>
            <person name="Sierra R."/>
            <person name="Euteneuer U."/>
            <person name="Pillet L."/>
            <person name="Moustafa A."/>
            <person name="Platzer M."/>
            <person name="Groth M."/>
            <person name="Szafranski K."/>
            <person name="Schliwa M."/>
        </authorList>
    </citation>
    <scope>NUCLEOTIDE SEQUENCE [LARGE SCALE GENOMIC DNA]</scope>
</reference>
<organism evidence="2 3">
    <name type="scientific">Reticulomyxa filosa</name>
    <dbReference type="NCBI Taxonomy" id="46433"/>
    <lineage>
        <taxon>Eukaryota</taxon>
        <taxon>Sar</taxon>
        <taxon>Rhizaria</taxon>
        <taxon>Retaria</taxon>
        <taxon>Foraminifera</taxon>
        <taxon>Monothalamids</taxon>
        <taxon>Reticulomyxidae</taxon>
        <taxon>Reticulomyxa</taxon>
    </lineage>
</organism>
<keyword evidence="1" id="KW-0812">Transmembrane</keyword>
<proteinExistence type="predicted"/>
<keyword evidence="3" id="KW-1185">Reference proteome</keyword>
<dbReference type="EMBL" id="ASPP01021600">
    <property type="protein sequence ID" value="ETO12240.1"/>
    <property type="molecule type" value="Genomic_DNA"/>
</dbReference>